<organism evidence="1 2">
    <name type="scientific">Streptomyces lienomycini</name>
    <dbReference type="NCBI Taxonomy" id="284035"/>
    <lineage>
        <taxon>Bacteria</taxon>
        <taxon>Bacillati</taxon>
        <taxon>Actinomycetota</taxon>
        <taxon>Actinomycetes</taxon>
        <taxon>Kitasatosporales</taxon>
        <taxon>Streptomycetaceae</taxon>
        <taxon>Streptomyces</taxon>
    </lineage>
</organism>
<evidence type="ECO:0000313" key="1">
    <source>
        <dbReference type="EMBL" id="MFC5013293.1"/>
    </source>
</evidence>
<keyword evidence="2" id="KW-1185">Reference proteome</keyword>
<gene>
    <name evidence="1" type="ORF">ACFPRC_00135</name>
</gene>
<dbReference type="Proteomes" id="UP001595855">
    <property type="component" value="Unassembled WGS sequence"/>
</dbReference>
<proteinExistence type="predicted"/>
<reference evidence="2" key="1">
    <citation type="journal article" date="2019" name="Int. J. Syst. Evol. Microbiol.">
        <title>The Global Catalogue of Microorganisms (GCM) 10K type strain sequencing project: providing services to taxonomists for standard genome sequencing and annotation.</title>
        <authorList>
            <consortium name="The Broad Institute Genomics Platform"/>
            <consortium name="The Broad Institute Genome Sequencing Center for Infectious Disease"/>
            <person name="Wu L."/>
            <person name="Ma J."/>
        </authorList>
    </citation>
    <scope>NUCLEOTIDE SEQUENCE [LARGE SCALE GENOMIC DNA]</scope>
    <source>
        <strain evidence="2">CGMCC 4.1542</strain>
    </source>
</reference>
<dbReference type="RefSeq" id="WP_271413822.1">
    <property type="nucleotide sequence ID" value="NZ_BAAATN010000041.1"/>
</dbReference>
<protein>
    <recommendedName>
        <fullName evidence="3">Transposase</fullName>
    </recommendedName>
</protein>
<evidence type="ECO:0000313" key="2">
    <source>
        <dbReference type="Proteomes" id="UP001595855"/>
    </source>
</evidence>
<evidence type="ECO:0008006" key="3">
    <source>
        <dbReference type="Google" id="ProtNLM"/>
    </source>
</evidence>
<dbReference type="EMBL" id="JBHSJO010000001">
    <property type="protein sequence ID" value="MFC5013293.1"/>
    <property type="molecule type" value="Genomic_DNA"/>
</dbReference>
<name>A0ABV9WL08_9ACTN</name>
<comment type="caution">
    <text evidence="1">The sequence shown here is derived from an EMBL/GenBank/DDBJ whole genome shotgun (WGS) entry which is preliminary data.</text>
</comment>
<sequence>MELLWSAFKTRELTNLTGDHLADAADAAEGGIHPVCSSEQLPWPFLTHAGLTTHPQTPQN</sequence>
<accession>A0ABV9WL08</accession>